<protein>
    <submittedName>
        <fullName evidence="9">Uncharacterized conserved protein YgbK, DUF1537 family</fullName>
    </submittedName>
</protein>
<organism evidence="9 10">
    <name type="scientific">Lentibacillus halodurans</name>
    <dbReference type="NCBI Taxonomy" id="237679"/>
    <lineage>
        <taxon>Bacteria</taxon>
        <taxon>Bacillati</taxon>
        <taxon>Bacillota</taxon>
        <taxon>Bacilli</taxon>
        <taxon>Bacillales</taxon>
        <taxon>Bacillaceae</taxon>
        <taxon>Lentibacillus</taxon>
    </lineage>
</organism>
<evidence type="ECO:0000313" key="9">
    <source>
        <dbReference type="EMBL" id="SFB01552.1"/>
    </source>
</evidence>
<dbReference type="RefSeq" id="WP_090236141.1">
    <property type="nucleotide sequence ID" value="NZ_FOJW01000005.1"/>
</dbReference>
<dbReference type="Proteomes" id="UP000198642">
    <property type="component" value="Unassembled WGS sequence"/>
</dbReference>
<keyword evidence="10" id="KW-1185">Reference proteome</keyword>
<keyword evidence="2" id="KW-0808">Transferase</keyword>
<feature type="domain" description="Four-carbon acid sugar kinase N-terminal" evidence="7">
    <location>
        <begin position="4"/>
        <end position="227"/>
    </location>
</feature>
<reference evidence="9 10" key="1">
    <citation type="submission" date="2016-10" db="EMBL/GenBank/DDBJ databases">
        <authorList>
            <person name="de Groot N.N."/>
        </authorList>
    </citation>
    <scope>NUCLEOTIDE SEQUENCE [LARGE SCALE GENOMIC DNA]</scope>
    <source>
        <strain evidence="9 10">CGMCC 1.3702</strain>
    </source>
</reference>
<keyword evidence="3" id="KW-0547">Nucleotide-binding</keyword>
<feature type="domain" description="Four-carbon acid sugar kinase nucleotide binding" evidence="8">
    <location>
        <begin position="245"/>
        <end position="419"/>
    </location>
</feature>
<evidence type="ECO:0000256" key="3">
    <source>
        <dbReference type="ARBA" id="ARBA00022741"/>
    </source>
</evidence>
<dbReference type="EMBL" id="FOJW01000005">
    <property type="protein sequence ID" value="SFB01552.1"/>
    <property type="molecule type" value="Genomic_DNA"/>
</dbReference>
<evidence type="ECO:0000256" key="6">
    <source>
        <dbReference type="ARBA" id="ARBA00023277"/>
    </source>
</evidence>
<evidence type="ECO:0000313" key="10">
    <source>
        <dbReference type="Proteomes" id="UP000198642"/>
    </source>
</evidence>
<dbReference type="Pfam" id="PF17042">
    <property type="entry name" value="NBD_C"/>
    <property type="match status" value="1"/>
</dbReference>
<dbReference type="Pfam" id="PF07005">
    <property type="entry name" value="SBD_N"/>
    <property type="match status" value="1"/>
</dbReference>
<dbReference type="GO" id="GO:0005524">
    <property type="term" value="F:ATP binding"/>
    <property type="evidence" value="ECO:0007669"/>
    <property type="project" value="UniProtKB-KW"/>
</dbReference>
<name>A0A1I0XKM5_9BACI</name>
<evidence type="ECO:0000259" key="8">
    <source>
        <dbReference type="Pfam" id="PF17042"/>
    </source>
</evidence>
<evidence type="ECO:0000256" key="4">
    <source>
        <dbReference type="ARBA" id="ARBA00022777"/>
    </source>
</evidence>
<evidence type="ECO:0000256" key="2">
    <source>
        <dbReference type="ARBA" id="ARBA00022679"/>
    </source>
</evidence>
<evidence type="ECO:0000259" key="7">
    <source>
        <dbReference type="Pfam" id="PF07005"/>
    </source>
</evidence>
<proteinExistence type="inferred from homology"/>
<dbReference type="InterPro" id="IPR037051">
    <property type="entry name" value="4-carb_acid_sugar_kinase_N_sf"/>
</dbReference>
<accession>A0A1I0XKM5</accession>
<dbReference type="GO" id="GO:0016301">
    <property type="term" value="F:kinase activity"/>
    <property type="evidence" value="ECO:0007669"/>
    <property type="project" value="UniProtKB-KW"/>
</dbReference>
<dbReference type="InterPro" id="IPR042213">
    <property type="entry name" value="NBD_C_sf"/>
</dbReference>
<dbReference type="AlphaFoldDB" id="A0A1I0XKM5"/>
<evidence type="ECO:0000256" key="1">
    <source>
        <dbReference type="ARBA" id="ARBA00005715"/>
    </source>
</evidence>
<sequence length="430" mass="47032">MRVGVVADDLTGANATGVKLSKQGLFSATFLGNETIPDKDEEMAACIDTDTRYVSYAISKKRVQEALIKFRNWNADLICKRIDSTLRGNIGCELNKMLETLGNDAVTIVSPSYPESGRVTIGGFLLVDNMLVQDTDVANDPVQPLKSSYVPHLLEDQSNQEAALITLQHITQGSEVIQSELERFISKGFRVIVCDAISEKHIDDVAYAMSKIKSNKLIPVDPGPLTSCYINYERNKEGHKKTKNLITIGSVTSVTTEQIKYLLKELKIHPIIVHPDKLATFSNLWEKEVNRAVQEGEKLLGTQSFLLVTTNTPDHNNIVDLAKTSAVEGVSKDLLAKRITEGLAEISRKLIVKSNNKINKCLFSGGDVTASFCEIVGANGIDLKDEVMPLVAYGQLLGGEFDSLSVVTKGGMVGDHTALFDSIKFLQSLA</sequence>
<dbReference type="InterPro" id="IPR010737">
    <property type="entry name" value="4-carb_acid_sugar_kinase_N"/>
</dbReference>
<dbReference type="InterPro" id="IPR031475">
    <property type="entry name" value="NBD_C"/>
</dbReference>
<dbReference type="SUPFAM" id="SSF142764">
    <property type="entry name" value="YgbK-like"/>
    <property type="match status" value="1"/>
</dbReference>
<gene>
    <name evidence="9" type="ORF">SAMN04488072_105148</name>
</gene>
<comment type="similarity">
    <text evidence="1">Belongs to the four-carbon acid sugar kinase family.</text>
</comment>
<dbReference type="Gene3D" id="3.40.50.10840">
    <property type="entry name" value="Putative sugar-binding, N-terminal domain"/>
    <property type="match status" value="1"/>
</dbReference>
<keyword evidence="5" id="KW-0067">ATP-binding</keyword>
<dbReference type="STRING" id="237679.SAMN04488072_105148"/>
<dbReference type="Gene3D" id="3.40.980.20">
    <property type="entry name" value="Four-carbon acid sugar kinase, nucleotide binding domain"/>
    <property type="match status" value="1"/>
</dbReference>
<evidence type="ECO:0000256" key="5">
    <source>
        <dbReference type="ARBA" id="ARBA00022840"/>
    </source>
</evidence>
<keyword evidence="6" id="KW-0119">Carbohydrate metabolism</keyword>
<keyword evidence="4" id="KW-0418">Kinase</keyword>
<dbReference type="OrthoDB" id="9778478at2"/>